<dbReference type="KEGG" id="sus:Acid_2735"/>
<evidence type="ECO:0000313" key="4">
    <source>
        <dbReference type="EMBL" id="ABJ83723.1"/>
    </source>
</evidence>
<dbReference type="HOGENOM" id="CLU_341914_0_0_0"/>
<dbReference type="InterPro" id="IPR008928">
    <property type="entry name" value="6-hairpin_glycosidase_sf"/>
</dbReference>
<keyword evidence="3" id="KW-0732">Signal</keyword>
<name>Q01NA6_SOLUE</name>
<dbReference type="InterPro" id="IPR032342">
    <property type="entry name" value="DUF4861"/>
</dbReference>
<feature type="signal peptide" evidence="3">
    <location>
        <begin position="1"/>
        <end position="20"/>
    </location>
</feature>
<evidence type="ECO:0000256" key="2">
    <source>
        <dbReference type="ARBA" id="ARBA00038358"/>
    </source>
</evidence>
<dbReference type="CAZy" id="GH88">
    <property type="family name" value="Glycoside Hydrolase Family 88"/>
</dbReference>
<proteinExistence type="inferred from homology"/>
<organism evidence="4">
    <name type="scientific">Solibacter usitatus (strain Ellin6076)</name>
    <dbReference type="NCBI Taxonomy" id="234267"/>
    <lineage>
        <taxon>Bacteria</taxon>
        <taxon>Pseudomonadati</taxon>
        <taxon>Acidobacteriota</taxon>
        <taxon>Terriglobia</taxon>
        <taxon>Bryobacterales</taxon>
        <taxon>Solibacteraceae</taxon>
        <taxon>Candidatus Solibacter</taxon>
    </lineage>
</organism>
<dbReference type="PANTHER" id="PTHR36845:SF1">
    <property type="entry name" value="HYDROLASE, PUTATIVE (AFU_ORTHOLOGUE AFUA_7G05090)-RELATED"/>
    <property type="match status" value="1"/>
</dbReference>
<keyword evidence="1 4" id="KW-0378">Hydrolase</keyword>
<dbReference type="AlphaFoldDB" id="Q01NA6"/>
<dbReference type="EMBL" id="CP000473">
    <property type="protein sequence ID" value="ABJ83723.1"/>
    <property type="molecule type" value="Genomic_DNA"/>
</dbReference>
<sequence length="829" mass="91484" precursor="true">MKQGWQVVAALAWMAAGLQAASHIKTLKLAVTNPTAAARPAENIVVPVAMLKRAAADFSPGNAIVVATDAATLEEDARVLQTAELPSQADDLDGDGKYDELAFQIDLAASQTRIVTIAWGDQASILRLRSQYPPRTAMKFATRYEGLGWESEEIAWRIYFDKRNAIDIYGKRRPGLYLDLFAAPEFVYHLEGPMGRDIFKVDPTLGVGSVGAVVEGKPSAVADVAERKWRVLASGPVRSIGEYEYKGWKIGGKTTDMVSRFTQWAGEHGFRHRVTVSNPEGIALVAALPKKPAIRPVQTALAKDTLGVMTWGPQIVIPGTKAGTTELPNEDLGLALVIRNDQSATMQEADANYLFPLTLKNNAAEWYVAAMWDQENTEVLATNARTPADRNHGGTVAPNAPRATRERFARVVNDVSNRMSAPMKIELLANPPAAATPSEHRTWAQAIALLQKGVDRTAAKYEPVIAAGNPADYDKFKGAGFFTEGDTVTGEWKQQPGYFWTGGFWPGELWKLYGETKDARYKKWAELWTSRLLGNENKENHDTGFLNFYSSVAAYDATHDAKYRAGGLRAAARLKELFNPLTNLVSSWGVNGDDTIMDTMMNLQIWWWAAKETEDPHWLELGRKHALKSAEWLVREDGSAIQSVHYNPGDNRQKFTSSEKVLEYPNHAAPGELVFTHTHQGLAANTAWSRAQAWAVYGFTEAYRATRDPKLLATAEKGAAYATDHLPADGVPWYDFADEGVYFRNRDSSAAAILAGGLLRLAELTGKLAYRKQAEAITQTLIDRYLSPGGVLQHGCSTRPNDVRLVYGDYYLLETLLSLEHDSLKHEKN</sequence>
<evidence type="ECO:0000256" key="3">
    <source>
        <dbReference type="SAM" id="SignalP"/>
    </source>
</evidence>
<accession>Q01NA6</accession>
<dbReference type="PANTHER" id="PTHR36845">
    <property type="entry name" value="HYDROLASE, PUTATIVE (AFU_ORTHOLOGUE AFUA_7G05090)-RELATED"/>
    <property type="match status" value="1"/>
</dbReference>
<feature type="chain" id="PRO_5004162404" evidence="3">
    <location>
        <begin position="21"/>
        <end position="829"/>
    </location>
</feature>
<dbReference type="Gene3D" id="1.50.10.10">
    <property type="match status" value="1"/>
</dbReference>
<dbReference type="InParanoid" id="Q01NA6"/>
<dbReference type="SUPFAM" id="SSF48208">
    <property type="entry name" value="Six-hairpin glycosidases"/>
    <property type="match status" value="1"/>
</dbReference>
<protein>
    <submittedName>
        <fullName evidence="4">Glycosyl hydrolase, family 88</fullName>
    </submittedName>
</protein>
<evidence type="ECO:0000256" key="1">
    <source>
        <dbReference type="ARBA" id="ARBA00022801"/>
    </source>
</evidence>
<dbReference type="GO" id="GO:0052757">
    <property type="term" value="F:chondroitin hydrolase activity"/>
    <property type="evidence" value="ECO:0007669"/>
    <property type="project" value="TreeGrafter"/>
</dbReference>
<dbReference type="OrthoDB" id="428577at2"/>
<dbReference type="Pfam" id="PF16153">
    <property type="entry name" value="DUF4861"/>
    <property type="match status" value="1"/>
</dbReference>
<reference evidence="4" key="1">
    <citation type="submission" date="2006-10" db="EMBL/GenBank/DDBJ databases">
        <title>Complete sequence of Solibacter usitatus Ellin6076.</title>
        <authorList>
            <consortium name="US DOE Joint Genome Institute"/>
            <person name="Copeland A."/>
            <person name="Lucas S."/>
            <person name="Lapidus A."/>
            <person name="Barry K."/>
            <person name="Detter J.C."/>
            <person name="Glavina del Rio T."/>
            <person name="Hammon N."/>
            <person name="Israni S."/>
            <person name="Dalin E."/>
            <person name="Tice H."/>
            <person name="Pitluck S."/>
            <person name="Thompson L.S."/>
            <person name="Brettin T."/>
            <person name="Bruce D."/>
            <person name="Han C."/>
            <person name="Tapia R."/>
            <person name="Gilna P."/>
            <person name="Schmutz J."/>
            <person name="Larimer F."/>
            <person name="Land M."/>
            <person name="Hauser L."/>
            <person name="Kyrpides N."/>
            <person name="Mikhailova N."/>
            <person name="Janssen P.H."/>
            <person name="Kuske C.R."/>
            <person name="Richardson P."/>
        </authorList>
    </citation>
    <scope>NUCLEOTIDE SEQUENCE</scope>
    <source>
        <strain evidence="4">Ellin6076</strain>
    </source>
</reference>
<dbReference type="GO" id="GO:0000272">
    <property type="term" value="P:polysaccharide catabolic process"/>
    <property type="evidence" value="ECO:0007669"/>
    <property type="project" value="TreeGrafter"/>
</dbReference>
<comment type="similarity">
    <text evidence="2">Belongs to the glycosyl hydrolase 88 family.</text>
</comment>
<dbReference type="InterPro" id="IPR012341">
    <property type="entry name" value="6hp_glycosidase-like_sf"/>
</dbReference>
<dbReference type="eggNOG" id="COG1331">
    <property type="taxonomic scope" value="Bacteria"/>
</dbReference>
<gene>
    <name evidence="4" type="ordered locus">Acid_2735</name>
</gene>
<dbReference type="InterPro" id="IPR052369">
    <property type="entry name" value="UG_Glycosaminoglycan_Hydrolase"/>
</dbReference>
<dbReference type="STRING" id="234267.Acid_2735"/>